<dbReference type="InterPro" id="IPR029071">
    <property type="entry name" value="Ubiquitin-like_domsf"/>
</dbReference>
<feature type="compositionally biased region" description="Polar residues" evidence="3">
    <location>
        <begin position="92"/>
        <end position="103"/>
    </location>
</feature>
<dbReference type="PANTHER" id="PTHR47187:SF1">
    <property type="entry name" value="NFATC2-INTERACTING PROTEIN"/>
    <property type="match status" value="1"/>
</dbReference>
<dbReference type="Proteomes" id="UP000324832">
    <property type="component" value="Unassembled WGS sequence"/>
</dbReference>
<feature type="region of interest" description="Disordered" evidence="3">
    <location>
        <begin position="68"/>
        <end position="103"/>
    </location>
</feature>
<evidence type="ECO:0000313" key="5">
    <source>
        <dbReference type="EMBL" id="VVD05689.1"/>
    </source>
</evidence>
<protein>
    <recommendedName>
        <fullName evidence="4">Rad60/SUMO-like domain-containing protein</fullName>
    </recommendedName>
</protein>
<dbReference type="Pfam" id="PF11976">
    <property type="entry name" value="Rad60-SLD"/>
    <property type="match status" value="1"/>
</dbReference>
<keyword evidence="6" id="KW-1185">Reference proteome</keyword>
<dbReference type="InterPro" id="IPR022617">
    <property type="entry name" value="Rad60/SUMO-like_dom"/>
</dbReference>
<reference evidence="5 6" key="1">
    <citation type="submission" date="2017-07" db="EMBL/GenBank/DDBJ databases">
        <authorList>
            <person name="Talla V."/>
            <person name="Backstrom N."/>
        </authorList>
    </citation>
    <scope>NUCLEOTIDE SEQUENCE [LARGE SCALE GENOMIC DNA]</scope>
</reference>
<evidence type="ECO:0000313" key="6">
    <source>
        <dbReference type="Proteomes" id="UP000324832"/>
    </source>
</evidence>
<gene>
    <name evidence="5" type="ORF">LSINAPIS_LOCUS15178</name>
</gene>
<proteinExistence type="predicted"/>
<feature type="domain" description="Rad60/SUMO-like" evidence="4">
    <location>
        <begin position="203"/>
        <end position="262"/>
    </location>
</feature>
<evidence type="ECO:0000256" key="3">
    <source>
        <dbReference type="SAM" id="MobiDB-lite"/>
    </source>
</evidence>
<sequence length="322" mass="36543">MSSESDSEDDVYGNISKKLQMLKSGYQADNIRTANLLKTPDVELSEDDDSTLIDQMIALHAIEKEKNKTGTTAASKRKSNITRGRQTKRSKAASTIEPSTDSNFVQTRRCRRCNKSITNVQSEESSRTPVRGRSVTRRGRGRTPRRGRGRGRSQTLMYPTYSVGNTEEYPDNSDGVQLFTTKTVTNPEVEEDDDEELYNEEMSVKVCWQSVEIVKFTIRRHQKLTQLFEHFCAREGVSNDKLLFTYNDRILKINDTPDQIGYNIAKFIDGGVVKSNIQQTDNVTVEPLGGIQIKFQCQNLKKPLLISVDPEKNLMQAMVEQQ</sequence>
<evidence type="ECO:0000259" key="4">
    <source>
        <dbReference type="Pfam" id="PF11976"/>
    </source>
</evidence>
<organism evidence="5 6">
    <name type="scientific">Leptidea sinapis</name>
    <dbReference type="NCBI Taxonomy" id="189913"/>
    <lineage>
        <taxon>Eukaryota</taxon>
        <taxon>Metazoa</taxon>
        <taxon>Ecdysozoa</taxon>
        <taxon>Arthropoda</taxon>
        <taxon>Hexapoda</taxon>
        <taxon>Insecta</taxon>
        <taxon>Pterygota</taxon>
        <taxon>Neoptera</taxon>
        <taxon>Endopterygota</taxon>
        <taxon>Lepidoptera</taxon>
        <taxon>Glossata</taxon>
        <taxon>Ditrysia</taxon>
        <taxon>Papilionoidea</taxon>
        <taxon>Pieridae</taxon>
        <taxon>Dismorphiinae</taxon>
        <taxon>Leptidea</taxon>
    </lineage>
</organism>
<dbReference type="SUPFAM" id="SSF54236">
    <property type="entry name" value="Ubiquitin-like"/>
    <property type="match status" value="1"/>
</dbReference>
<dbReference type="GO" id="GO:0005634">
    <property type="term" value="C:nucleus"/>
    <property type="evidence" value="ECO:0007669"/>
    <property type="project" value="UniProtKB-SubCell"/>
</dbReference>
<comment type="subcellular location">
    <subcellularLocation>
        <location evidence="1">Nucleus</location>
    </subcellularLocation>
</comment>
<dbReference type="InterPro" id="IPR052324">
    <property type="entry name" value="NFATC2-Int_DNA_Repair"/>
</dbReference>
<keyword evidence="2" id="KW-0539">Nucleus</keyword>
<feature type="compositionally biased region" description="Basic residues" evidence="3">
    <location>
        <begin position="75"/>
        <end position="91"/>
    </location>
</feature>
<evidence type="ECO:0000256" key="1">
    <source>
        <dbReference type="ARBA" id="ARBA00004123"/>
    </source>
</evidence>
<name>A0A5E4R5T9_9NEOP</name>
<dbReference type="PANTHER" id="PTHR47187">
    <property type="entry name" value="NFATC2-INTERACTING PROTEIN"/>
    <property type="match status" value="1"/>
</dbReference>
<dbReference type="Gene3D" id="3.10.20.90">
    <property type="entry name" value="Phosphatidylinositol 3-kinase Catalytic Subunit, Chain A, domain 1"/>
    <property type="match status" value="1"/>
</dbReference>
<accession>A0A5E4R5T9</accession>
<dbReference type="AlphaFoldDB" id="A0A5E4R5T9"/>
<feature type="compositionally biased region" description="Basic residues" evidence="3">
    <location>
        <begin position="134"/>
        <end position="151"/>
    </location>
</feature>
<evidence type="ECO:0000256" key="2">
    <source>
        <dbReference type="ARBA" id="ARBA00023242"/>
    </source>
</evidence>
<dbReference type="CDD" id="cd01763">
    <property type="entry name" value="Ubl_SUMO_like"/>
    <property type="match status" value="1"/>
</dbReference>
<dbReference type="EMBL" id="FZQP02007003">
    <property type="protein sequence ID" value="VVD05689.1"/>
    <property type="molecule type" value="Genomic_DNA"/>
</dbReference>
<feature type="region of interest" description="Disordered" evidence="3">
    <location>
        <begin position="116"/>
        <end position="155"/>
    </location>
</feature>
<dbReference type="GO" id="GO:0045944">
    <property type="term" value="P:positive regulation of transcription by RNA polymerase II"/>
    <property type="evidence" value="ECO:0007669"/>
    <property type="project" value="TreeGrafter"/>
</dbReference>